<protein>
    <submittedName>
        <fullName evidence="1">Uncharacterized protein</fullName>
    </submittedName>
</protein>
<proteinExistence type="predicted"/>
<accession>A0A6C0J499</accession>
<reference evidence="1" key="1">
    <citation type="journal article" date="2020" name="Nature">
        <title>Giant virus diversity and host interactions through global metagenomics.</title>
        <authorList>
            <person name="Schulz F."/>
            <person name="Roux S."/>
            <person name="Paez-Espino D."/>
            <person name="Jungbluth S."/>
            <person name="Walsh D.A."/>
            <person name="Denef V.J."/>
            <person name="McMahon K.D."/>
            <person name="Konstantinidis K.T."/>
            <person name="Eloe-Fadrosh E.A."/>
            <person name="Kyrpides N.C."/>
            <person name="Woyke T."/>
        </authorList>
    </citation>
    <scope>NUCLEOTIDE SEQUENCE</scope>
    <source>
        <strain evidence="1">GVMAG-M-3300025727-45</strain>
    </source>
</reference>
<name>A0A6C0J499_9ZZZZ</name>
<evidence type="ECO:0000313" key="1">
    <source>
        <dbReference type="EMBL" id="QHT99679.1"/>
    </source>
</evidence>
<sequence>MKLSQDYIQENNLVKLKDCNKTEYDQAIEAIKQVINNNDKYVDAYFFDQQDFYLIICHCLDIDLYIEKCMVNLYKHLILCHQKPKLRDTKQYLIIITRPLMYLEPIDEDSDLTEMFEVYWNDSLVPPPNLENLSINQNADLVVYKYTDYTTIKKGYASCSYNESVCSELLEFYIDMLEILVKNKNIENIKIVDA</sequence>
<dbReference type="AlphaFoldDB" id="A0A6C0J499"/>
<organism evidence="1">
    <name type="scientific">viral metagenome</name>
    <dbReference type="NCBI Taxonomy" id="1070528"/>
    <lineage>
        <taxon>unclassified sequences</taxon>
        <taxon>metagenomes</taxon>
        <taxon>organismal metagenomes</taxon>
    </lineage>
</organism>
<dbReference type="EMBL" id="MN740312">
    <property type="protein sequence ID" value="QHT99679.1"/>
    <property type="molecule type" value="Genomic_DNA"/>
</dbReference>